<gene>
    <name evidence="1" type="ORF">JFY71_02180</name>
</gene>
<proteinExistence type="predicted"/>
<name>A0AC61MSC7_9FIRM</name>
<protein>
    <submittedName>
        <fullName evidence="1">PTS lactose/cellobiose transporter subunit IIA</fullName>
    </submittedName>
</protein>
<organism evidence="1 2">
    <name type="scientific">Miniphocaeibacter halophilus</name>
    <dbReference type="NCBI Taxonomy" id="2931922"/>
    <lineage>
        <taxon>Bacteria</taxon>
        <taxon>Bacillati</taxon>
        <taxon>Bacillota</taxon>
        <taxon>Tissierellia</taxon>
        <taxon>Tissierellales</taxon>
        <taxon>Peptoniphilaceae</taxon>
        <taxon>Miniphocaeibacter</taxon>
    </lineage>
</organism>
<evidence type="ECO:0000313" key="2">
    <source>
        <dbReference type="Proteomes" id="UP000595814"/>
    </source>
</evidence>
<sequence length="101" mass="11449">MEGIELIAFEIISNVGEAKSCYIQAIQEAKEKNFDEANKLIEEGNKAFIEGHHAHTKLIQREAEKNDVTVNLIIMHAEDQLMAADSFKIIASEFIDLYKKI</sequence>
<evidence type="ECO:0000313" key="1">
    <source>
        <dbReference type="EMBL" id="QQK08372.1"/>
    </source>
</evidence>
<dbReference type="Proteomes" id="UP000595814">
    <property type="component" value="Chromosome"/>
</dbReference>
<reference evidence="1 2" key="1">
    <citation type="journal article" date="2022" name="Int. J. Syst. Evol. Microbiol.">
        <title>Miniphocaeibacter halophilus sp. nov., an ammonium-tolerant acetate-producing bacterium isolated from a biogas system.</title>
        <authorList>
            <person name="Schnurer A."/>
            <person name="Singh A."/>
            <person name="Bi S."/>
            <person name="Qiao W."/>
            <person name="Westerholm M."/>
        </authorList>
    </citation>
    <scope>NUCLEOTIDE SEQUENCE [LARGE SCALE GENOMIC DNA]</scope>
    <source>
        <strain evidence="1 2">AMB_01</strain>
    </source>
</reference>
<keyword evidence="2" id="KW-1185">Reference proteome</keyword>
<dbReference type="EMBL" id="CP066744">
    <property type="protein sequence ID" value="QQK08372.1"/>
    <property type="molecule type" value="Genomic_DNA"/>
</dbReference>
<accession>A0AC61MSC7</accession>